<reference evidence="3 4" key="1">
    <citation type="submission" date="2015-08" db="EMBL/GenBank/DDBJ databases">
        <title>Genome sequencing of Penicillium nordicum.</title>
        <authorList>
            <person name="Nguyen H.D."/>
            <person name="Seifert K.A."/>
        </authorList>
    </citation>
    <scope>NUCLEOTIDE SEQUENCE [LARGE SCALE GENOMIC DNA]</scope>
    <source>
        <strain evidence="3 4">DAOMC 185683</strain>
    </source>
</reference>
<feature type="region of interest" description="Disordered" evidence="1">
    <location>
        <begin position="87"/>
        <end position="129"/>
    </location>
</feature>
<evidence type="ECO:0000259" key="2">
    <source>
        <dbReference type="Pfam" id="PF22980"/>
    </source>
</evidence>
<gene>
    <name evidence="3" type="ORF">ACN38_g1211</name>
</gene>
<organism evidence="3 4">
    <name type="scientific">Penicillium nordicum</name>
    <dbReference type="NCBI Taxonomy" id="229535"/>
    <lineage>
        <taxon>Eukaryota</taxon>
        <taxon>Fungi</taxon>
        <taxon>Dikarya</taxon>
        <taxon>Ascomycota</taxon>
        <taxon>Pezizomycotina</taxon>
        <taxon>Eurotiomycetes</taxon>
        <taxon>Eurotiomycetidae</taxon>
        <taxon>Eurotiales</taxon>
        <taxon>Aspergillaceae</taxon>
        <taxon>Penicillium</taxon>
    </lineage>
</organism>
<dbReference type="Pfam" id="PF22980">
    <property type="entry name" value="Myb_DNA-bind_8"/>
    <property type="match status" value="1"/>
</dbReference>
<name>A0A0N0RZY2_9EURO</name>
<dbReference type="Proteomes" id="UP000037696">
    <property type="component" value="Unassembled WGS sequence"/>
</dbReference>
<dbReference type="InterPro" id="IPR054505">
    <property type="entry name" value="Myb_DNA-bind_8"/>
</dbReference>
<feature type="domain" description="Myb-like DNA-binding" evidence="2">
    <location>
        <begin position="42"/>
        <end position="85"/>
    </location>
</feature>
<evidence type="ECO:0000256" key="1">
    <source>
        <dbReference type="SAM" id="MobiDB-lite"/>
    </source>
</evidence>
<protein>
    <recommendedName>
        <fullName evidence="2">Myb-like DNA-binding domain-containing protein</fullName>
    </recommendedName>
</protein>
<evidence type="ECO:0000313" key="4">
    <source>
        <dbReference type="Proteomes" id="UP000037696"/>
    </source>
</evidence>
<keyword evidence="4" id="KW-1185">Reference proteome</keyword>
<feature type="compositionally biased region" description="Acidic residues" evidence="1">
    <location>
        <begin position="115"/>
        <end position="129"/>
    </location>
</feature>
<dbReference type="STRING" id="229535.A0A0N0RZY2"/>
<dbReference type="OrthoDB" id="4369078at2759"/>
<accession>A0A0N0RZY2</accession>
<dbReference type="EMBL" id="LHQQ01000011">
    <property type="protein sequence ID" value="KOS47895.1"/>
    <property type="molecule type" value="Genomic_DNA"/>
</dbReference>
<dbReference type="AlphaFoldDB" id="A0A0N0RZY2"/>
<sequence>MAKEQTISKKATKPVKAGIVKRTPAKAKVSLAKVPYSTIHRDLVFLWKCVKMSTGMKIDWPAVAKDAGKPVGTVKKQWSRLNIKMGKSVPFDTSDSDKDADKGANKDANKKADKDADEDANLDDNIDVE</sequence>
<feature type="compositionally biased region" description="Basic and acidic residues" evidence="1">
    <location>
        <begin position="95"/>
        <end position="114"/>
    </location>
</feature>
<comment type="caution">
    <text evidence="3">The sequence shown here is derived from an EMBL/GenBank/DDBJ whole genome shotgun (WGS) entry which is preliminary data.</text>
</comment>
<proteinExistence type="predicted"/>
<evidence type="ECO:0000313" key="3">
    <source>
        <dbReference type="EMBL" id="KOS47895.1"/>
    </source>
</evidence>